<keyword evidence="3" id="KW-1185">Reference proteome</keyword>
<feature type="transmembrane region" description="Helical" evidence="1">
    <location>
        <begin position="20"/>
        <end position="36"/>
    </location>
</feature>
<gene>
    <name evidence="2" type="ORF">AW171_hschr42552</name>
</gene>
<keyword evidence="1" id="KW-1133">Transmembrane helix</keyword>
<proteinExistence type="predicted"/>
<keyword evidence="1" id="KW-0812">Transmembrane</keyword>
<accession>A0A0X8HSG8</accession>
<sequence length="150" mass="17705">MPVNDFEHHILRYSQLALKHLVYYIAVAISFSYSFCNEHPVVAYWLGVILLGFVLYRFVRYVLTLIKRFALFIVLFGGYLVYQRGFEAFWNKDIPTISAILATNRNPHTLWTNLKTYIGIAAPYGDFYKYMLNTHSNFFEDAIKFLRRPN</sequence>
<evidence type="ECO:0000313" key="2">
    <source>
        <dbReference type="EMBL" id="AMD20650.1"/>
    </source>
</evidence>
<dbReference type="Proteomes" id="UP000243052">
    <property type="component" value="Chromosome iv"/>
</dbReference>
<dbReference type="RefSeq" id="XP_017987646.1">
    <property type="nucleotide sequence ID" value="XM_018131776.1"/>
</dbReference>
<evidence type="ECO:0000256" key="1">
    <source>
        <dbReference type="SAM" id="Phobius"/>
    </source>
</evidence>
<name>A0A0X8HSG8_9SACH</name>
<keyword evidence="1" id="KW-0472">Membrane</keyword>
<dbReference type="GeneID" id="28723905"/>
<protein>
    <submittedName>
        <fullName evidence="2">HDL094Cp</fullName>
    </submittedName>
</protein>
<feature type="transmembrane region" description="Helical" evidence="1">
    <location>
        <begin position="65"/>
        <end position="82"/>
    </location>
</feature>
<feature type="transmembrane region" description="Helical" evidence="1">
    <location>
        <begin position="41"/>
        <end position="59"/>
    </location>
</feature>
<dbReference type="EMBL" id="CP014244">
    <property type="protein sequence ID" value="AMD20650.1"/>
    <property type="molecule type" value="Genomic_DNA"/>
</dbReference>
<dbReference type="AlphaFoldDB" id="A0A0X8HSG8"/>
<reference evidence="2 3" key="1">
    <citation type="submission" date="2016-01" db="EMBL/GenBank/DDBJ databases">
        <title>Genome sequence of the yeast Holleya sinecauda.</title>
        <authorList>
            <person name="Dietrich F.S."/>
        </authorList>
    </citation>
    <scope>NUCLEOTIDE SEQUENCE [LARGE SCALE GENOMIC DNA]</scope>
    <source>
        <strain evidence="2 3">ATCC 58844</strain>
    </source>
</reference>
<evidence type="ECO:0000313" key="3">
    <source>
        <dbReference type="Proteomes" id="UP000243052"/>
    </source>
</evidence>
<dbReference type="OrthoDB" id="10496531at2759"/>
<organism evidence="2 3">
    <name type="scientific">Eremothecium sinecaudum</name>
    <dbReference type="NCBI Taxonomy" id="45286"/>
    <lineage>
        <taxon>Eukaryota</taxon>
        <taxon>Fungi</taxon>
        <taxon>Dikarya</taxon>
        <taxon>Ascomycota</taxon>
        <taxon>Saccharomycotina</taxon>
        <taxon>Saccharomycetes</taxon>
        <taxon>Saccharomycetales</taxon>
        <taxon>Saccharomycetaceae</taxon>
        <taxon>Eremothecium</taxon>
    </lineage>
</organism>